<dbReference type="GO" id="GO:0004029">
    <property type="term" value="F:aldehyde dehydrogenase (NAD+) activity"/>
    <property type="evidence" value="ECO:0007669"/>
    <property type="project" value="TreeGrafter"/>
</dbReference>
<evidence type="ECO:0000259" key="1">
    <source>
        <dbReference type="Pfam" id="PF01370"/>
    </source>
</evidence>
<dbReference type="InterPro" id="IPR036291">
    <property type="entry name" value="NAD(P)-bd_dom_sf"/>
</dbReference>
<dbReference type="eggNOG" id="COG0451">
    <property type="taxonomic scope" value="Bacteria"/>
</dbReference>
<dbReference type="STRING" id="764298.STRMA_1025"/>
<dbReference type="PANTHER" id="PTHR48079">
    <property type="entry name" value="PROTEIN YEEZ"/>
    <property type="match status" value="1"/>
</dbReference>
<accession>G5JUN5</accession>
<dbReference type="InterPro" id="IPR051783">
    <property type="entry name" value="NAD(P)-dependent_oxidoreduct"/>
</dbReference>
<dbReference type="Gene3D" id="3.40.50.720">
    <property type="entry name" value="NAD(P)-binding Rossmann-like Domain"/>
    <property type="match status" value="1"/>
</dbReference>
<name>G5JUN5_9STRE</name>
<keyword evidence="3" id="KW-1185">Reference proteome</keyword>
<proteinExistence type="predicted"/>
<comment type="caution">
    <text evidence="2">The sequence shown here is derived from an EMBL/GenBank/DDBJ whole genome shotgun (WGS) entry which is preliminary data.</text>
</comment>
<gene>
    <name evidence="2" type="ORF">STRMA_1025</name>
</gene>
<dbReference type="GO" id="GO:0005737">
    <property type="term" value="C:cytoplasm"/>
    <property type="evidence" value="ECO:0007669"/>
    <property type="project" value="TreeGrafter"/>
</dbReference>
<organism evidence="2 3">
    <name type="scientific">Streptococcus macacae NCTC 11558</name>
    <dbReference type="NCBI Taxonomy" id="764298"/>
    <lineage>
        <taxon>Bacteria</taxon>
        <taxon>Bacillati</taxon>
        <taxon>Bacillota</taxon>
        <taxon>Bacilli</taxon>
        <taxon>Lactobacillales</taxon>
        <taxon>Streptococcaceae</taxon>
        <taxon>Streptococcus</taxon>
    </lineage>
</organism>
<evidence type="ECO:0000313" key="3">
    <source>
        <dbReference type="Proteomes" id="UP000003573"/>
    </source>
</evidence>
<evidence type="ECO:0000313" key="2">
    <source>
        <dbReference type="EMBL" id="EHJ52124.1"/>
    </source>
</evidence>
<sequence>MKKEDKIAILGITGYTGAWLAKELSDQGFTNIVGTYNSQEKMDDLQRRLPQIKGIRLDILKEEEQEKLVQTLASVSWLFNNSAPFSGKEETLEDFAATKILAVDNLFKAVNQVGTVQKIVHLGSGGAIGFGTIDDDKLVLTEDDWTNLDLPDYPYDKFMVAKVAEDKRLLDLSAICHIPVSIVDPMNIVGPSFTPWQHDMVYANLANRKVLPDGPMDCIDVRDVAGLEVALMTNPDADGKRVLGLSYSLSFGELLNISQETLSGAEAEALFGGLPRLLSIEDQLASWQPYQATSFYKDMTKRLTGERYYQTKYPDFYTYQYISPEDSIVPGLQKMIADLA</sequence>
<dbReference type="AlphaFoldDB" id="G5JUN5"/>
<dbReference type="Proteomes" id="UP000003573">
    <property type="component" value="Unassembled WGS sequence"/>
</dbReference>
<dbReference type="PANTHER" id="PTHR48079:SF6">
    <property type="entry name" value="NAD(P)-BINDING DOMAIN-CONTAINING PROTEIN-RELATED"/>
    <property type="match status" value="1"/>
</dbReference>
<dbReference type="Pfam" id="PF01370">
    <property type="entry name" value="Epimerase"/>
    <property type="match status" value="1"/>
</dbReference>
<reference evidence="2 3" key="1">
    <citation type="journal article" date="2014" name="Int. J. Syst. Evol. Microbiol.">
        <title>Phylogenomics and the dynamic genome evolution of the genus Streptococcus.</title>
        <authorList>
            <consortium name="The Broad Institute Genome Sequencing Platform"/>
            <person name="Richards V.P."/>
            <person name="Palmer S.R."/>
            <person name="Pavinski Bitar P.D."/>
            <person name="Qin X."/>
            <person name="Weinstock G.M."/>
            <person name="Highlander S.K."/>
            <person name="Town C.D."/>
            <person name="Burne R.A."/>
            <person name="Stanhope M.J."/>
        </authorList>
    </citation>
    <scope>NUCLEOTIDE SEQUENCE [LARGE SCALE GENOMIC DNA]</scope>
    <source>
        <strain evidence="2 3">NCTC 11558</strain>
    </source>
</reference>
<feature type="domain" description="NAD-dependent epimerase/dehydratase" evidence="1">
    <location>
        <begin position="7"/>
        <end position="239"/>
    </location>
</feature>
<protein>
    <submittedName>
        <fullName evidence="2">NAD dependent epimerase/dehydratase family protein</fullName>
    </submittedName>
</protein>
<dbReference type="RefSeq" id="WP_003079828.1">
    <property type="nucleotide sequence ID" value="NZ_AEUW02000001.1"/>
</dbReference>
<dbReference type="OrthoDB" id="9778052at2"/>
<dbReference type="EMBL" id="AEUW02000001">
    <property type="protein sequence ID" value="EHJ52124.1"/>
    <property type="molecule type" value="Genomic_DNA"/>
</dbReference>
<dbReference type="SUPFAM" id="SSF51735">
    <property type="entry name" value="NAD(P)-binding Rossmann-fold domains"/>
    <property type="match status" value="1"/>
</dbReference>
<dbReference type="InterPro" id="IPR001509">
    <property type="entry name" value="Epimerase_deHydtase"/>
</dbReference>